<dbReference type="VEuPathDB" id="FungiDB:G647_04054"/>
<keyword evidence="6" id="KW-1185">Reference proteome</keyword>
<evidence type="ECO:0000313" key="6">
    <source>
        <dbReference type="Proteomes" id="UP000094526"/>
    </source>
</evidence>
<feature type="compositionally biased region" description="Low complexity" evidence="3">
    <location>
        <begin position="13"/>
        <end position="23"/>
    </location>
</feature>
<dbReference type="STRING" id="86049.A0A1C1CW14"/>
<dbReference type="EMBL" id="LGRB01000008">
    <property type="protein sequence ID" value="OCT52668.1"/>
    <property type="molecule type" value="Genomic_DNA"/>
</dbReference>
<evidence type="ECO:0000256" key="3">
    <source>
        <dbReference type="SAM" id="MobiDB-lite"/>
    </source>
</evidence>
<dbReference type="OrthoDB" id="1678912at2759"/>
<feature type="domain" description="JmjN" evidence="4">
    <location>
        <begin position="82"/>
        <end position="123"/>
    </location>
</feature>
<evidence type="ECO:0000259" key="4">
    <source>
        <dbReference type="PROSITE" id="PS51183"/>
    </source>
</evidence>
<dbReference type="PROSITE" id="PS51183">
    <property type="entry name" value="JMJN"/>
    <property type="match status" value="1"/>
</dbReference>
<reference evidence="6" key="1">
    <citation type="submission" date="2015-07" db="EMBL/GenBank/DDBJ databases">
        <authorList>
            <person name="Teixeira M.M."/>
            <person name="Souza R.C."/>
            <person name="Almeida L.G."/>
            <person name="Vicente V.A."/>
            <person name="de Hoog S."/>
            <person name="Bocca A.L."/>
            <person name="de Almeida S.R."/>
            <person name="Vasconcelos A.T."/>
            <person name="Felipe M.S."/>
        </authorList>
    </citation>
    <scope>NUCLEOTIDE SEQUENCE [LARGE SCALE GENOMIC DNA]</scope>
    <source>
        <strain evidence="6">KSF</strain>
    </source>
</reference>
<dbReference type="Proteomes" id="UP000094526">
    <property type="component" value="Unassembled WGS sequence"/>
</dbReference>
<keyword evidence="2" id="KW-0408">Iron</keyword>
<dbReference type="InterPro" id="IPR003349">
    <property type="entry name" value="JmjN"/>
</dbReference>
<feature type="region of interest" description="Disordered" evidence="3">
    <location>
        <begin position="1"/>
        <end position="88"/>
    </location>
</feature>
<name>A0A1C1CW14_9EURO</name>
<comment type="caution">
    <text evidence="5">The sequence shown here is derived from an EMBL/GenBank/DDBJ whole genome shotgun (WGS) entry which is preliminary data.</text>
</comment>
<evidence type="ECO:0000313" key="5">
    <source>
        <dbReference type="EMBL" id="OCT52668.1"/>
    </source>
</evidence>
<evidence type="ECO:0000256" key="1">
    <source>
        <dbReference type="ARBA" id="ARBA00022723"/>
    </source>
</evidence>
<dbReference type="Gene3D" id="2.60.120.650">
    <property type="entry name" value="Cupin"/>
    <property type="match status" value="1"/>
</dbReference>
<protein>
    <recommendedName>
        <fullName evidence="4">JmjN domain-containing protein</fullName>
    </recommendedName>
</protein>
<organism evidence="5 6">
    <name type="scientific">Cladophialophora carrionii</name>
    <dbReference type="NCBI Taxonomy" id="86049"/>
    <lineage>
        <taxon>Eukaryota</taxon>
        <taxon>Fungi</taxon>
        <taxon>Dikarya</taxon>
        <taxon>Ascomycota</taxon>
        <taxon>Pezizomycotina</taxon>
        <taxon>Eurotiomycetes</taxon>
        <taxon>Chaetothyriomycetidae</taxon>
        <taxon>Chaetothyriales</taxon>
        <taxon>Herpotrichiellaceae</taxon>
        <taxon>Cladophialophora</taxon>
    </lineage>
</organism>
<dbReference type="PANTHER" id="PTHR10694">
    <property type="entry name" value="LYSINE-SPECIFIC DEMETHYLASE"/>
    <property type="match status" value="1"/>
</dbReference>
<dbReference type="GO" id="GO:0046872">
    <property type="term" value="F:metal ion binding"/>
    <property type="evidence" value="ECO:0007669"/>
    <property type="project" value="UniProtKB-KW"/>
</dbReference>
<dbReference type="GO" id="GO:0000785">
    <property type="term" value="C:chromatin"/>
    <property type="evidence" value="ECO:0007669"/>
    <property type="project" value="TreeGrafter"/>
</dbReference>
<feature type="compositionally biased region" description="Basic and acidic residues" evidence="3">
    <location>
        <begin position="57"/>
        <end position="80"/>
    </location>
</feature>
<accession>A0A1C1CW14</accession>
<evidence type="ECO:0000256" key="2">
    <source>
        <dbReference type="ARBA" id="ARBA00023004"/>
    </source>
</evidence>
<dbReference type="PANTHER" id="PTHR10694:SF33">
    <property type="entry name" value="LYSINE-SPECIFIC DEMETHYLASE 5"/>
    <property type="match status" value="1"/>
</dbReference>
<dbReference type="SMART" id="SM00545">
    <property type="entry name" value="JmjN"/>
    <property type="match status" value="1"/>
</dbReference>
<dbReference type="VEuPathDB" id="FungiDB:CLCR_10931"/>
<dbReference type="GO" id="GO:0005634">
    <property type="term" value="C:nucleus"/>
    <property type="evidence" value="ECO:0007669"/>
    <property type="project" value="TreeGrafter"/>
</dbReference>
<keyword evidence="1" id="KW-0479">Metal-binding</keyword>
<dbReference type="Pfam" id="PF02375">
    <property type="entry name" value="JmjN"/>
    <property type="match status" value="1"/>
</dbReference>
<proteinExistence type="predicted"/>
<dbReference type="GO" id="GO:0034647">
    <property type="term" value="F:histone H3K4me/H3K4me2/H3K4me3 demethylase activity"/>
    <property type="evidence" value="ECO:0007669"/>
    <property type="project" value="TreeGrafter"/>
</dbReference>
<gene>
    <name evidence="5" type="ORF">CLCR_10931</name>
</gene>
<dbReference type="AlphaFoldDB" id="A0A1C1CW14"/>
<dbReference type="GO" id="GO:0006355">
    <property type="term" value="P:regulation of DNA-templated transcription"/>
    <property type="evidence" value="ECO:0007669"/>
    <property type="project" value="TreeGrafter"/>
</dbReference>
<sequence>MVAPPSTGGVAPQAASAKQSSSATPGPASRMAGAGPASIATPLFPYSARRAQPLDMRTVERKGHPSSRDPPTRRRPHDLLEAPTFRPTEAEFRDPMEYIRSISDKASKFGICKIIPPEGWNPDFAIDTEVGVTAKWYPNKADVSTALPFSDSTAGDQSGRRR</sequence>